<comment type="similarity">
    <text evidence="1">Belongs to the ABC transporter superfamily.</text>
</comment>
<accession>A0A212JZX6</accession>
<dbReference type="GO" id="GO:0016887">
    <property type="term" value="F:ATP hydrolysis activity"/>
    <property type="evidence" value="ECO:0007669"/>
    <property type="project" value="InterPro"/>
</dbReference>
<dbReference type="InterPro" id="IPR003593">
    <property type="entry name" value="AAA+_ATPase"/>
</dbReference>
<protein>
    <submittedName>
        <fullName evidence="7">Dipeptide transporter ATP-binding component of ABC superfamily</fullName>
    </submittedName>
</protein>
<dbReference type="InterPro" id="IPR017871">
    <property type="entry name" value="ABC_transporter-like_CS"/>
</dbReference>
<evidence type="ECO:0000256" key="5">
    <source>
        <dbReference type="SAM" id="MobiDB-lite"/>
    </source>
</evidence>
<feature type="region of interest" description="Disordered" evidence="5">
    <location>
        <begin position="272"/>
        <end position="301"/>
    </location>
</feature>
<feature type="domain" description="ABC transporter" evidence="6">
    <location>
        <begin position="17"/>
        <end position="265"/>
    </location>
</feature>
<dbReference type="SUPFAM" id="SSF52540">
    <property type="entry name" value="P-loop containing nucleoside triphosphate hydrolases"/>
    <property type="match status" value="1"/>
</dbReference>
<evidence type="ECO:0000313" key="7">
    <source>
        <dbReference type="EMBL" id="SBW04928.1"/>
    </source>
</evidence>
<sequence length="301" mass="31853">MTGNSFTQQCSSGIPLFAFRNVSRVFTKSGGLFGEAQTFSAVKNVSLSVNKGETLGLVGESGCGKSTLARMAVRLLPPTGGDILLEGISVFSPDEAFVASLPGRVQMVFQDPFSSLNPRMSIGASVGEALTAMGMPTKERNGKVAAMLGMVGLEAETMRRYPHEFSGGQRQRVAIARALVTNPDFVVLDEPTSSLDASVQAQVLALLKDLQDKLRLTYLFISHDLAVISHMSDRVAVMKAGEIVEENDAATLFASPAHPYTKSLLAAAPAYHGIEGEDGGPGKDTPKTGEPKSKKKTHAAP</sequence>
<dbReference type="SMART" id="SM00382">
    <property type="entry name" value="AAA"/>
    <property type="match status" value="1"/>
</dbReference>
<dbReference type="InterPro" id="IPR027417">
    <property type="entry name" value="P-loop_NTPase"/>
</dbReference>
<dbReference type="PROSITE" id="PS50893">
    <property type="entry name" value="ABC_TRANSPORTER_2"/>
    <property type="match status" value="1"/>
</dbReference>
<name>A0A212JZX6_9DELT</name>
<gene>
    <name evidence="7" type="ORF">KL86DPRO_20399</name>
</gene>
<dbReference type="PROSITE" id="PS00211">
    <property type="entry name" value="ABC_TRANSPORTER_1"/>
    <property type="match status" value="1"/>
</dbReference>
<dbReference type="CDD" id="cd03257">
    <property type="entry name" value="ABC_NikE_OppD_transporters"/>
    <property type="match status" value="1"/>
</dbReference>
<dbReference type="InterPro" id="IPR050319">
    <property type="entry name" value="ABC_transp_ATP-bind"/>
</dbReference>
<organism evidence="7">
    <name type="scientific">uncultured delta proteobacterium</name>
    <dbReference type="NCBI Taxonomy" id="34034"/>
    <lineage>
        <taxon>Bacteria</taxon>
        <taxon>Deltaproteobacteria</taxon>
        <taxon>environmental samples</taxon>
    </lineage>
</organism>
<dbReference type="Pfam" id="PF00005">
    <property type="entry name" value="ABC_tran"/>
    <property type="match status" value="1"/>
</dbReference>
<keyword evidence="2" id="KW-0813">Transport</keyword>
<proteinExistence type="inferred from homology"/>
<dbReference type="InterPro" id="IPR003439">
    <property type="entry name" value="ABC_transporter-like_ATP-bd"/>
</dbReference>
<dbReference type="AlphaFoldDB" id="A0A212JZX6"/>
<keyword evidence="4 7" id="KW-0067">ATP-binding</keyword>
<dbReference type="Gene3D" id="3.40.50.300">
    <property type="entry name" value="P-loop containing nucleotide triphosphate hydrolases"/>
    <property type="match status" value="1"/>
</dbReference>
<evidence type="ECO:0000256" key="3">
    <source>
        <dbReference type="ARBA" id="ARBA00022741"/>
    </source>
</evidence>
<evidence type="ECO:0000256" key="4">
    <source>
        <dbReference type="ARBA" id="ARBA00022840"/>
    </source>
</evidence>
<dbReference type="GO" id="GO:0005524">
    <property type="term" value="F:ATP binding"/>
    <property type="evidence" value="ECO:0007669"/>
    <property type="project" value="UniProtKB-KW"/>
</dbReference>
<keyword evidence="3" id="KW-0547">Nucleotide-binding</keyword>
<evidence type="ECO:0000259" key="6">
    <source>
        <dbReference type="PROSITE" id="PS50893"/>
    </source>
</evidence>
<reference evidence="7" key="1">
    <citation type="submission" date="2016-04" db="EMBL/GenBank/DDBJ databases">
        <authorList>
            <person name="Evans L.H."/>
            <person name="Alamgir A."/>
            <person name="Owens N."/>
            <person name="Weber N.D."/>
            <person name="Virtaneva K."/>
            <person name="Barbian K."/>
            <person name="Babar A."/>
            <person name="Rosenke K."/>
        </authorList>
    </citation>
    <scope>NUCLEOTIDE SEQUENCE</scope>
    <source>
        <strain evidence="7">86</strain>
    </source>
</reference>
<dbReference type="GO" id="GO:0055085">
    <property type="term" value="P:transmembrane transport"/>
    <property type="evidence" value="ECO:0007669"/>
    <property type="project" value="UniProtKB-ARBA"/>
</dbReference>
<dbReference type="EMBL" id="FLUQ01000002">
    <property type="protein sequence ID" value="SBW04928.1"/>
    <property type="molecule type" value="Genomic_DNA"/>
</dbReference>
<evidence type="ECO:0000256" key="2">
    <source>
        <dbReference type="ARBA" id="ARBA00022448"/>
    </source>
</evidence>
<evidence type="ECO:0000256" key="1">
    <source>
        <dbReference type="ARBA" id="ARBA00005417"/>
    </source>
</evidence>
<dbReference type="PANTHER" id="PTHR43776">
    <property type="entry name" value="TRANSPORT ATP-BINDING PROTEIN"/>
    <property type="match status" value="1"/>
</dbReference>
<dbReference type="PANTHER" id="PTHR43776:SF7">
    <property type="entry name" value="D,D-DIPEPTIDE TRANSPORT ATP-BINDING PROTEIN DDPF-RELATED"/>
    <property type="match status" value="1"/>
</dbReference>
<feature type="compositionally biased region" description="Basic and acidic residues" evidence="5">
    <location>
        <begin position="280"/>
        <end position="292"/>
    </location>
</feature>